<accession>A0AAV4LYJ6</accession>
<proteinExistence type="predicted"/>
<evidence type="ECO:0000256" key="1">
    <source>
        <dbReference type="SAM" id="MobiDB-lite"/>
    </source>
</evidence>
<comment type="caution">
    <text evidence="2">The sequence shown here is derived from an EMBL/GenBank/DDBJ whole genome shotgun (WGS) entry which is preliminary data.</text>
</comment>
<gene>
    <name evidence="2" type="ORF">BcabD6B2_47160</name>
</gene>
<dbReference type="RefSeq" id="XP_067717350.1">
    <property type="nucleotide sequence ID" value="XM_067861249.1"/>
</dbReference>
<feature type="compositionally biased region" description="Acidic residues" evidence="1">
    <location>
        <begin position="22"/>
        <end position="36"/>
    </location>
</feature>
<dbReference type="AlphaFoldDB" id="A0AAV4LYJ6"/>
<reference evidence="2 3" key="1">
    <citation type="submission" date="2021-06" db="EMBL/GenBank/DDBJ databases">
        <title>Genome sequence of Babesia caballi.</title>
        <authorList>
            <person name="Yamagishi J."/>
            <person name="Kidaka T."/>
            <person name="Ochi A."/>
        </authorList>
    </citation>
    <scope>NUCLEOTIDE SEQUENCE [LARGE SCALE GENOMIC DNA]</scope>
    <source>
        <strain evidence="2">USDA-D6B2</strain>
    </source>
</reference>
<evidence type="ECO:0000313" key="2">
    <source>
        <dbReference type="EMBL" id="GIX65281.1"/>
    </source>
</evidence>
<feature type="compositionally biased region" description="Basic and acidic residues" evidence="1">
    <location>
        <begin position="988"/>
        <end position="1014"/>
    </location>
</feature>
<dbReference type="GeneID" id="94196762"/>
<name>A0AAV4LYJ6_BABCB</name>
<dbReference type="EMBL" id="BPLF01000004">
    <property type="protein sequence ID" value="GIX65281.1"/>
    <property type="molecule type" value="Genomic_DNA"/>
</dbReference>
<protein>
    <submittedName>
        <fullName evidence="2">Microtubule-associated protein futsch</fullName>
    </submittedName>
</protein>
<sequence length="1232" mass="132454">MKLRAWALTGSSTLQPLLQSQEADDEQREEHLDLEDEAQHGAELVEAADDEENPKRRGDVAPRDAVARGALQLLRRAVHLVEALLALLDGVDHQLLSERGAPRRQAGHAGAELAVQHVVRLELRVVELGHLERGRLAVVEHRDDVQRVLLALRVGLLQLLLAHRLPRAGQHLALEVLVLEKLLEAVHNDRGDAVLDALQVLLGALEEHNKDEVLELVGDGRRNEALVARAEGLERRLVGAVDELVDGAPVLLAGELLLQKQLVYDLEALVDLGADLAAERVDVARPRHVNLVPEGHVENVGGGAAVEGGLRPDSAVVLVAHRARCHRGRERVPQLRPYLLADGAELGPDLEGLAAAHHQGDATLVNGEPLAHLHGRLHCQFGALLRDYHVEDRLELLEKGVDELAPDLDAGFLVIPRGGLEVVLHHRGAKRRTTRFEIVQATGLRVGNHLGHLRRGRLKHGALDFLAPEVGQHFALGGDVEVVLLLHSVQDVLALGQLEVGLHHRLEQPIVGARQVAQGVVPQVDDDAVRYRQAEQRRPVLEGQPALSALPRVGPLDVDHQRGVPLLGALGHHERAPEALGGLAVAQLRVHHVEVQAEDGVEQGAWEGLGHIQKVRGLVVVLGRGQLRDQGARQRAGELHARAPARSGVVARNGRPGTGSPLEHRGGVAAALVDGTTRLALRRNLLRHVLQECLLLLHLVGAEVRRLRLVVRRAPPAVHELLSGVHEAAVRQTRSRLHHVLLTHRLVVVEGVHRVVALREVSLRVVLRRLEEGRVGDKHLLGPAVHVHLGALRLPGPAVPGGGALLRRHVPQHDGGAGGARGERLVLLLLQQHLTQVRGHHAAAVDHGAAHPPELLLLLHGAHAALVVHLHPRLRQSQKGIHARRQGAVGVLAVGAARALGKQPAAPGRQEEVVEGSQPRGVDRRLALLLQPGQPGAAQVLAAPLHARHEFPHRDPAALRGAVPQQGRHQAVGEDSVADDLLAAVGGDGRDGRADERERPEHRLDGDVLEGRRGDANAVGRGVARDGRHEPVHQRRRAVDLEGGQELGAHHLVVHGEVAPDLGVVLGLVQLAGGVREGPNAAEHGALDVAPGTQAAGGVQRGLHPHRVHHDRHLAALVGRLDQLAHLPRRDHAVRRVAEAHVVARHQRLVVALPLPAAHVVGLHGVAGEVEDAAVSGARAAHEPPQGLENVAARRALLFGHRHAGGAERKCLRQVQVLVGNRALEHITNQSA</sequence>
<organism evidence="2 3">
    <name type="scientific">Babesia caballi</name>
    <dbReference type="NCBI Taxonomy" id="5871"/>
    <lineage>
        <taxon>Eukaryota</taxon>
        <taxon>Sar</taxon>
        <taxon>Alveolata</taxon>
        <taxon>Apicomplexa</taxon>
        <taxon>Aconoidasida</taxon>
        <taxon>Piroplasmida</taxon>
        <taxon>Babesiidae</taxon>
        <taxon>Babesia</taxon>
    </lineage>
</organism>
<evidence type="ECO:0000313" key="3">
    <source>
        <dbReference type="Proteomes" id="UP001497744"/>
    </source>
</evidence>
<feature type="region of interest" description="Disordered" evidence="1">
    <location>
        <begin position="984"/>
        <end position="1014"/>
    </location>
</feature>
<keyword evidence="3" id="KW-1185">Reference proteome</keyword>
<dbReference type="Proteomes" id="UP001497744">
    <property type="component" value="Unassembled WGS sequence"/>
</dbReference>
<feature type="region of interest" description="Disordered" evidence="1">
    <location>
        <begin position="17"/>
        <end position="40"/>
    </location>
</feature>